<dbReference type="Proteomes" id="UP001201262">
    <property type="component" value="Unassembled WGS sequence"/>
</dbReference>
<evidence type="ECO:0000259" key="4">
    <source>
        <dbReference type="PROSITE" id="PS52004"/>
    </source>
</evidence>
<dbReference type="Pfam" id="PF00109">
    <property type="entry name" value="ketoacyl-synt"/>
    <property type="match status" value="1"/>
</dbReference>
<feature type="signal peptide" evidence="3">
    <location>
        <begin position="1"/>
        <end position="28"/>
    </location>
</feature>
<dbReference type="SMART" id="SM00825">
    <property type="entry name" value="PKS_KS"/>
    <property type="match status" value="1"/>
</dbReference>
<accession>A0AAD4PYH6</accession>
<dbReference type="InterPro" id="IPR016039">
    <property type="entry name" value="Thiolase-like"/>
</dbReference>
<dbReference type="InterPro" id="IPR001227">
    <property type="entry name" value="Ac_transferase_dom_sf"/>
</dbReference>
<dbReference type="PANTHER" id="PTHR43775:SF37">
    <property type="entry name" value="SI:DKEY-61P9.11"/>
    <property type="match status" value="1"/>
</dbReference>
<keyword evidence="1" id="KW-0596">Phosphopantetheine</keyword>
<sequence length="427" mass="47555">MDPTILRPQHCFVLGLCSGLLSATAVAAANNVPQLITAAHEVIRVALRLGISVQQRGLLHEQVYISAEVGPGLTLSGSPSTLNDISQMLGAVQNCRKQRLPIYTAFHASHLHPPRMEDIVATYPILLRYGVSTFLSPSSDLPYPAANFAELLSQVVQEICQQPLVPLKAMKSIIKDVIEREVQPVQVTLLGAPNLEKFISWTLHDSGLTVVPEEPSSLIYFPTLETPPDAIAVVGVSVRLPGCENLEEFWNILRDAKDLHRKVPKDRFDIDLHCDPNGKVKNSSLSAFGCFIDRRGLFDARLFNVSPREANQMDPSHRRLLMATYEALELAGYRGAVGAEDQRVGTFIGLTADDWREYNISQDIDLYYVPGGLRAFGSGRLNYYSSGMDLRMQLIWPAPLVQQLWILHARLYCVEDVTWLLRKEQTS</sequence>
<organism evidence="5 6">
    <name type="scientific">Talaromyces proteolyticus</name>
    <dbReference type="NCBI Taxonomy" id="1131652"/>
    <lineage>
        <taxon>Eukaryota</taxon>
        <taxon>Fungi</taxon>
        <taxon>Dikarya</taxon>
        <taxon>Ascomycota</taxon>
        <taxon>Pezizomycotina</taxon>
        <taxon>Eurotiomycetes</taxon>
        <taxon>Eurotiomycetidae</taxon>
        <taxon>Eurotiales</taxon>
        <taxon>Trichocomaceae</taxon>
        <taxon>Talaromyces</taxon>
        <taxon>Talaromyces sect. Bacilispori</taxon>
    </lineage>
</organism>
<evidence type="ECO:0000313" key="6">
    <source>
        <dbReference type="Proteomes" id="UP001201262"/>
    </source>
</evidence>
<dbReference type="PROSITE" id="PS52004">
    <property type="entry name" value="KS3_2"/>
    <property type="match status" value="1"/>
</dbReference>
<dbReference type="GO" id="GO:0004312">
    <property type="term" value="F:fatty acid synthase activity"/>
    <property type="evidence" value="ECO:0007669"/>
    <property type="project" value="TreeGrafter"/>
</dbReference>
<dbReference type="InterPro" id="IPR050091">
    <property type="entry name" value="PKS_NRPS_Biosynth_Enz"/>
</dbReference>
<proteinExistence type="predicted"/>
<evidence type="ECO:0000256" key="1">
    <source>
        <dbReference type="ARBA" id="ARBA00022450"/>
    </source>
</evidence>
<gene>
    <name evidence="5" type="ORF">BGW36DRAFT_462803</name>
</gene>
<dbReference type="SUPFAM" id="SSF53901">
    <property type="entry name" value="Thiolase-like"/>
    <property type="match status" value="1"/>
</dbReference>
<keyword evidence="3" id="KW-0732">Signal</keyword>
<dbReference type="RefSeq" id="XP_046070315.1">
    <property type="nucleotide sequence ID" value="XM_046222179.1"/>
</dbReference>
<dbReference type="GeneID" id="70252466"/>
<evidence type="ECO:0000313" key="5">
    <source>
        <dbReference type="EMBL" id="KAH8695173.1"/>
    </source>
</evidence>
<reference evidence="5" key="1">
    <citation type="submission" date="2021-12" db="EMBL/GenBank/DDBJ databases">
        <title>Convergent genome expansion in fungi linked to evolution of root-endophyte symbiosis.</title>
        <authorList>
            <consortium name="DOE Joint Genome Institute"/>
            <person name="Ke Y.-H."/>
            <person name="Bonito G."/>
            <person name="Liao H.-L."/>
            <person name="Looney B."/>
            <person name="Rojas-Flechas A."/>
            <person name="Nash J."/>
            <person name="Hameed K."/>
            <person name="Schadt C."/>
            <person name="Martin F."/>
            <person name="Crous P.W."/>
            <person name="Miettinen O."/>
            <person name="Magnuson J.K."/>
            <person name="Labbe J."/>
            <person name="Jacobson D."/>
            <person name="Doktycz M.J."/>
            <person name="Veneault-Fourrey C."/>
            <person name="Kuo A."/>
            <person name="Mondo S."/>
            <person name="Calhoun S."/>
            <person name="Riley R."/>
            <person name="Ohm R."/>
            <person name="LaButti K."/>
            <person name="Andreopoulos B."/>
            <person name="Pangilinan J."/>
            <person name="Nolan M."/>
            <person name="Tritt A."/>
            <person name="Clum A."/>
            <person name="Lipzen A."/>
            <person name="Daum C."/>
            <person name="Barry K."/>
            <person name="Grigoriev I.V."/>
            <person name="Vilgalys R."/>
        </authorList>
    </citation>
    <scope>NUCLEOTIDE SEQUENCE</scope>
    <source>
        <strain evidence="5">PMI_201</strain>
    </source>
</reference>
<dbReference type="CDD" id="cd00833">
    <property type="entry name" value="PKS"/>
    <property type="match status" value="1"/>
</dbReference>
<protein>
    <submittedName>
        <fullName evidence="5">Beta-ketoacyl synthase</fullName>
    </submittedName>
</protein>
<feature type="domain" description="Ketosynthase family 3 (KS3)" evidence="4">
    <location>
        <begin position="228"/>
        <end position="427"/>
    </location>
</feature>
<dbReference type="Pfam" id="PF16073">
    <property type="entry name" value="SAT"/>
    <property type="match status" value="2"/>
</dbReference>
<comment type="caution">
    <text evidence="5">The sequence shown here is derived from an EMBL/GenBank/DDBJ whole genome shotgun (WGS) entry which is preliminary data.</text>
</comment>
<evidence type="ECO:0000256" key="2">
    <source>
        <dbReference type="ARBA" id="ARBA00022553"/>
    </source>
</evidence>
<dbReference type="AlphaFoldDB" id="A0AAD4PYH6"/>
<keyword evidence="2" id="KW-0597">Phosphoprotein</keyword>
<dbReference type="Gene3D" id="3.40.47.10">
    <property type="match status" value="1"/>
</dbReference>
<dbReference type="InterPro" id="IPR020841">
    <property type="entry name" value="PKS_Beta-ketoAc_synthase_dom"/>
</dbReference>
<dbReference type="InterPro" id="IPR032088">
    <property type="entry name" value="SAT"/>
</dbReference>
<dbReference type="Gene3D" id="3.40.366.10">
    <property type="entry name" value="Malonyl-Coenzyme A Acyl Carrier Protein, domain 2"/>
    <property type="match status" value="1"/>
</dbReference>
<dbReference type="InterPro" id="IPR014030">
    <property type="entry name" value="Ketoacyl_synth_N"/>
</dbReference>
<feature type="chain" id="PRO_5042014033" evidence="3">
    <location>
        <begin position="29"/>
        <end position="427"/>
    </location>
</feature>
<dbReference type="GO" id="GO:0044550">
    <property type="term" value="P:secondary metabolite biosynthetic process"/>
    <property type="evidence" value="ECO:0007669"/>
    <property type="project" value="TreeGrafter"/>
</dbReference>
<dbReference type="EMBL" id="JAJTJA010000008">
    <property type="protein sequence ID" value="KAH8695173.1"/>
    <property type="molecule type" value="Genomic_DNA"/>
</dbReference>
<keyword evidence="6" id="KW-1185">Reference proteome</keyword>
<dbReference type="GO" id="GO:0006633">
    <property type="term" value="P:fatty acid biosynthetic process"/>
    <property type="evidence" value="ECO:0007669"/>
    <property type="project" value="TreeGrafter"/>
</dbReference>
<evidence type="ECO:0000256" key="3">
    <source>
        <dbReference type="SAM" id="SignalP"/>
    </source>
</evidence>
<name>A0AAD4PYH6_9EURO</name>
<dbReference type="PANTHER" id="PTHR43775">
    <property type="entry name" value="FATTY ACID SYNTHASE"/>
    <property type="match status" value="1"/>
</dbReference>